<proteinExistence type="predicted"/>
<keyword evidence="3" id="KW-1185">Reference proteome</keyword>
<dbReference type="Proteomes" id="UP000299102">
    <property type="component" value="Unassembled WGS sequence"/>
</dbReference>
<feature type="region of interest" description="Disordered" evidence="1">
    <location>
        <begin position="235"/>
        <end position="268"/>
    </location>
</feature>
<feature type="compositionally biased region" description="Basic and acidic residues" evidence="1">
    <location>
        <begin position="171"/>
        <end position="181"/>
    </location>
</feature>
<comment type="caution">
    <text evidence="2">The sequence shown here is derived from an EMBL/GenBank/DDBJ whole genome shotgun (WGS) entry which is preliminary data.</text>
</comment>
<feature type="region of interest" description="Disordered" evidence="1">
    <location>
        <begin position="157"/>
        <end position="181"/>
    </location>
</feature>
<gene>
    <name evidence="2" type="ORF">EVAR_93514_1</name>
</gene>
<protein>
    <submittedName>
        <fullName evidence="2">Uncharacterized protein</fullName>
    </submittedName>
</protein>
<reference evidence="2 3" key="1">
    <citation type="journal article" date="2019" name="Commun. Biol.">
        <title>The bagworm genome reveals a unique fibroin gene that provides high tensile strength.</title>
        <authorList>
            <person name="Kono N."/>
            <person name="Nakamura H."/>
            <person name="Ohtoshi R."/>
            <person name="Tomita M."/>
            <person name="Numata K."/>
            <person name="Arakawa K."/>
        </authorList>
    </citation>
    <scope>NUCLEOTIDE SEQUENCE [LARGE SCALE GENOMIC DNA]</scope>
</reference>
<dbReference type="AlphaFoldDB" id="A0A4C1TKK8"/>
<feature type="compositionally biased region" description="Basic and acidic residues" evidence="1">
    <location>
        <begin position="240"/>
        <end position="255"/>
    </location>
</feature>
<feature type="region of interest" description="Disordered" evidence="1">
    <location>
        <begin position="63"/>
        <end position="91"/>
    </location>
</feature>
<organism evidence="2 3">
    <name type="scientific">Eumeta variegata</name>
    <name type="common">Bagworm moth</name>
    <name type="synonym">Eumeta japonica</name>
    <dbReference type="NCBI Taxonomy" id="151549"/>
    <lineage>
        <taxon>Eukaryota</taxon>
        <taxon>Metazoa</taxon>
        <taxon>Ecdysozoa</taxon>
        <taxon>Arthropoda</taxon>
        <taxon>Hexapoda</taxon>
        <taxon>Insecta</taxon>
        <taxon>Pterygota</taxon>
        <taxon>Neoptera</taxon>
        <taxon>Endopterygota</taxon>
        <taxon>Lepidoptera</taxon>
        <taxon>Glossata</taxon>
        <taxon>Ditrysia</taxon>
        <taxon>Tineoidea</taxon>
        <taxon>Psychidae</taxon>
        <taxon>Oiketicinae</taxon>
        <taxon>Eumeta</taxon>
    </lineage>
</organism>
<evidence type="ECO:0000313" key="3">
    <source>
        <dbReference type="Proteomes" id="UP000299102"/>
    </source>
</evidence>
<name>A0A4C1TKK8_EUMVA</name>
<evidence type="ECO:0000313" key="2">
    <source>
        <dbReference type="EMBL" id="GBP14645.1"/>
    </source>
</evidence>
<evidence type="ECO:0000256" key="1">
    <source>
        <dbReference type="SAM" id="MobiDB-lite"/>
    </source>
</evidence>
<accession>A0A4C1TKK8</accession>
<sequence>MFQVSARRLRARGMLKCYLKFSTTTPLAPRISSCAHEAINSSSITKDSTVKSKVHRSLQLNLERTNAAGAADERASVPEEGPAQGAENDRHHGVSVEGSSIQFGPPSSNPMLHKHIDTSYFLSRGITRSVSAETGQLLSRAKLSSGGRALSLLNAAARNTPPAQSTHSGRPSRDALRDRPARTTVHLGMLGSLLRYRSIRTAGSIKRAPHAESEVNAFLIDAAARRCTFTPRIRGAFRNGPRDRPNESCRDREGPQRPGLLRHARAPARPLTSPLGPGFTFAGHFHRAAHAPPLSLARRGPMTARNLDNLFRRHHYARTR</sequence>
<dbReference type="EMBL" id="BGZK01000065">
    <property type="protein sequence ID" value="GBP14645.1"/>
    <property type="molecule type" value="Genomic_DNA"/>
</dbReference>